<evidence type="ECO:0000313" key="3">
    <source>
        <dbReference type="Proteomes" id="UP001164459"/>
    </source>
</evidence>
<accession>A0ABY7H0X6</accession>
<reference evidence="2" key="1">
    <citation type="submission" date="2022-11" db="EMBL/GenBank/DDBJ databases">
        <title>Minimal conservation of predation-associated metabolite biosynthetic gene clusters underscores biosynthetic potential of Myxococcota including descriptions for ten novel species: Archangium lansinium sp. nov., Myxococcus landrumus sp. nov., Nannocystis bai.</title>
        <authorList>
            <person name="Ahearne A."/>
            <person name="Stevens C."/>
            <person name="Dowd S."/>
        </authorList>
    </citation>
    <scope>NUCLEOTIDE SEQUENCE</scope>
    <source>
        <strain evidence="2">Fl3</strain>
    </source>
</reference>
<gene>
    <name evidence="2" type="ORF">O0S08_42570</name>
</gene>
<feature type="signal peptide" evidence="1">
    <location>
        <begin position="1"/>
        <end position="29"/>
    </location>
</feature>
<dbReference type="RefSeq" id="WP_269035256.1">
    <property type="nucleotide sequence ID" value="NZ_CP114040.1"/>
</dbReference>
<sequence>MSFRTYSPFAAMLAPLAALLALAPASAGAGGTRSFHLGDFDDFDAGEAEGAAIEGSGKVTVGLVPARGEVKGAASVFSCVADPKDKGAVYLGTADASGVQRIKLATPSKAGAAEPAASKLAELPGAVVSAMTTLPGGDLLAATLPGGTIHRIDGKGKVSEFAKLQVEQIWALVPHEGRLLVGTGPKGELFSLDLNGKDPKVVLDSDEKDILAVLPVGKDVVVGTSPGAKVLQVGPASDGVLVHDFAGDEVRALALVDGGLVAAVNDFTDRGLSSVQALTKNLNRTSLVGQPAEGTLDATSGGGGAQSSADVFFVALGPKRDLARASEATWESWLHKDKQYFTSLLAGAKGSEVLVAASQQGKVYRVRGRRDVATVADLDERQATALCRLGDGAVLATTGDGAGAYRLAVAPAQKARYRTKVLDAKQPSTFGAVYLRGKGLTLRARSGPSEEPDKRWSEWKPVTLKKEGDALAGGLSLPTRRFVELEVTLAEGGELRDVQLFYAPENLAPLVAGVDVAHPEFELTDDDEPEGKLTIKWKAEARDDDDLVYEVRVRPEGTGEKEWISLSGTEPVTKKEYKWDLGSVPDGVYEAQVIASDEPSNGVSRAARDEVVSAPFVIDHKRPAIDGVKVSGLSITGTASDEGGQIHDVAFSVDGGPFRAASPSDGLFDTGREGFQLTLPEPLAPGRHRVVLRARDSFGNIGSHAVIAEK</sequence>
<dbReference type="SUPFAM" id="SSF63829">
    <property type="entry name" value="Calcium-dependent phosphotriesterase"/>
    <property type="match status" value="1"/>
</dbReference>
<dbReference type="Gene3D" id="2.60.40.650">
    <property type="match status" value="1"/>
</dbReference>
<protein>
    <recommendedName>
        <fullName evidence="4">Fibronectin type-III domain-containing protein</fullName>
    </recommendedName>
</protein>
<feature type="chain" id="PRO_5046289793" description="Fibronectin type-III domain-containing protein" evidence="1">
    <location>
        <begin position="30"/>
        <end position="710"/>
    </location>
</feature>
<evidence type="ECO:0000256" key="1">
    <source>
        <dbReference type="SAM" id="SignalP"/>
    </source>
</evidence>
<proteinExistence type="predicted"/>
<evidence type="ECO:0000313" key="2">
    <source>
        <dbReference type="EMBL" id="WAS92901.1"/>
    </source>
</evidence>
<evidence type="ECO:0008006" key="4">
    <source>
        <dbReference type="Google" id="ProtNLM"/>
    </source>
</evidence>
<organism evidence="2 3">
    <name type="scientific">Nannocystis punicea</name>
    <dbReference type="NCBI Taxonomy" id="2995304"/>
    <lineage>
        <taxon>Bacteria</taxon>
        <taxon>Pseudomonadati</taxon>
        <taxon>Myxococcota</taxon>
        <taxon>Polyangia</taxon>
        <taxon>Nannocystales</taxon>
        <taxon>Nannocystaceae</taxon>
        <taxon>Nannocystis</taxon>
    </lineage>
</organism>
<keyword evidence="3" id="KW-1185">Reference proteome</keyword>
<dbReference type="Proteomes" id="UP001164459">
    <property type="component" value="Chromosome"/>
</dbReference>
<keyword evidence="1" id="KW-0732">Signal</keyword>
<name>A0ABY7H0X6_9BACT</name>
<dbReference type="EMBL" id="CP114040">
    <property type="protein sequence ID" value="WAS92901.1"/>
    <property type="molecule type" value="Genomic_DNA"/>
</dbReference>